<dbReference type="InterPro" id="IPR036271">
    <property type="entry name" value="Tet_transcr_reg_TetR-rel_C_sf"/>
</dbReference>
<proteinExistence type="predicted"/>
<keyword evidence="4" id="KW-0804">Transcription</keyword>
<dbReference type="InterPro" id="IPR001647">
    <property type="entry name" value="HTH_TetR"/>
</dbReference>
<dbReference type="PROSITE" id="PS01081">
    <property type="entry name" value="HTH_TETR_1"/>
    <property type="match status" value="1"/>
</dbReference>
<feature type="domain" description="HTH tetR-type" evidence="6">
    <location>
        <begin position="8"/>
        <end position="68"/>
    </location>
</feature>
<evidence type="ECO:0000256" key="3">
    <source>
        <dbReference type="ARBA" id="ARBA00023125"/>
    </source>
</evidence>
<keyword evidence="3 5" id="KW-0238">DNA-binding</keyword>
<dbReference type="SUPFAM" id="SSF46689">
    <property type="entry name" value="Homeodomain-like"/>
    <property type="match status" value="1"/>
</dbReference>
<dbReference type="AlphaFoldDB" id="A0A1H8X299"/>
<dbReference type="SUPFAM" id="SSF48498">
    <property type="entry name" value="Tetracyclin repressor-like, C-terminal domain"/>
    <property type="match status" value="1"/>
</dbReference>
<keyword evidence="8" id="KW-1185">Reference proteome</keyword>
<evidence type="ECO:0000256" key="5">
    <source>
        <dbReference type="PROSITE-ProRule" id="PRU00335"/>
    </source>
</evidence>
<dbReference type="Pfam" id="PF13977">
    <property type="entry name" value="TetR_C_6"/>
    <property type="match status" value="1"/>
</dbReference>
<dbReference type="InterPro" id="IPR039538">
    <property type="entry name" value="BetI_C"/>
</dbReference>
<evidence type="ECO:0000313" key="8">
    <source>
        <dbReference type="Proteomes" id="UP000198582"/>
    </source>
</evidence>
<keyword evidence="1" id="KW-0678">Repressor</keyword>
<evidence type="ECO:0000256" key="1">
    <source>
        <dbReference type="ARBA" id="ARBA00022491"/>
    </source>
</evidence>
<dbReference type="PROSITE" id="PS50977">
    <property type="entry name" value="HTH_TETR_2"/>
    <property type="match status" value="1"/>
</dbReference>
<dbReference type="PANTHER" id="PTHR30055:SF226">
    <property type="entry name" value="HTH-TYPE TRANSCRIPTIONAL REGULATOR PKSA"/>
    <property type="match status" value="1"/>
</dbReference>
<evidence type="ECO:0000259" key="6">
    <source>
        <dbReference type="PROSITE" id="PS50977"/>
    </source>
</evidence>
<accession>A0A1H8X299</accession>
<dbReference type="Pfam" id="PF00440">
    <property type="entry name" value="TetR_N"/>
    <property type="match status" value="1"/>
</dbReference>
<keyword evidence="2" id="KW-0805">Transcription regulation</keyword>
<dbReference type="RefSeq" id="WP_091617692.1">
    <property type="nucleotide sequence ID" value="NZ_FOEF01000006.1"/>
</dbReference>
<dbReference type="GO" id="GO:0000976">
    <property type="term" value="F:transcription cis-regulatory region binding"/>
    <property type="evidence" value="ECO:0007669"/>
    <property type="project" value="TreeGrafter"/>
</dbReference>
<gene>
    <name evidence="7" type="ORF">SAMN04489732_106172</name>
</gene>
<evidence type="ECO:0000256" key="2">
    <source>
        <dbReference type="ARBA" id="ARBA00023015"/>
    </source>
</evidence>
<dbReference type="InterPro" id="IPR009057">
    <property type="entry name" value="Homeodomain-like_sf"/>
</dbReference>
<dbReference type="PANTHER" id="PTHR30055">
    <property type="entry name" value="HTH-TYPE TRANSCRIPTIONAL REGULATOR RUTR"/>
    <property type="match status" value="1"/>
</dbReference>
<evidence type="ECO:0000313" key="7">
    <source>
        <dbReference type="EMBL" id="SEP33863.1"/>
    </source>
</evidence>
<dbReference type="STRING" id="394193.SAMN04489732_106172"/>
<feature type="DNA-binding region" description="H-T-H motif" evidence="5">
    <location>
        <begin position="31"/>
        <end position="50"/>
    </location>
</feature>
<dbReference type="Gene3D" id="1.10.357.10">
    <property type="entry name" value="Tetracycline Repressor, domain 2"/>
    <property type="match status" value="1"/>
</dbReference>
<dbReference type="InterPro" id="IPR023772">
    <property type="entry name" value="DNA-bd_HTH_TetR-type_CS"/>
</dbReference>
<dbReference type="Proteomes" id="UP000198582">
    <property type="component" value="Unassembled WGS sequence"/>
</dbReference>
<dbReference type="OrthoDB" id="9816296at2"/>
<protein>
    <submittedName>
        <fullName evidence="7">Regulatory protein, tetR family</fullName>
    </submittedName>
</protein>
<reference evidence="7 8" key="1">
    <citation type="submission" date="2016-10" db="EMBL/GenBank/DDBJ databases">
        <authorList>
            <person name="de Groot N.N."/>
        </authorList>
    </citation>
    <scope>NUCLEOTIDE SEQUENCE [LARGE SCALE GENOMIC DNA]</scope>
    <source>
        <strain evidence="7 8">DSM 44993</strain>
    </source>
</reference>
<dbReference type="EMBL" id="FOEF01000006">
    <property type="protein sequence ID" value="SEP33863.1"/>
    <property type="molecule type" value="Genomic_DNA"/>
</dbReference>
<dbReference type="GO" id="GO:0003700">
    <property type="term" value="F:DNA-binding transcription factor activity"/>
    <property type="evidence" value="ECO:0007669"/>
    <property type="project" value="TreeGrafter"/>
</dbReference>
<evidence type="ECO:0000256" key="4">
    <source>
        <dbReference type="ARBA" id="ARBA00023163"/>
    </source>
</evidence>
<sequence>MPKQVDSEQRRAHIADAVLRLAARDGLQAVSLRSVATEAGLNIGSVRHYFDGQRDLMRFAMRSTIDRVTARLERRRESLRPLSELTREEAADQLTEFLAELLPLDATRRAEAAVLVEFLVAARVDQEITDLAREAMRGTLILARRITDAMARQDLLPSEAAAPEAQRLAALLDGLSFRAVLQPEVTSEQDCRDVLRAHLASLLR</sequence>
<dbReference type="InterPro" id="IPR050109">
    <property type="entry name" value="HTH-type_TetR-like_transc_reg"/>
</dbReference>
<name>A0A1H8X299_9PSEU</name>
<organism evidence="7 8">
    <name type="scientific">Amycolatopsis saalfeldensis</name>
    <dbReference type="NCBI Taxonomy" id="394193"/>
    <lineage>
        <taxon>Bacteria</taxon>
        <taxon>Bacillati</taxon>
        <taxon>Actinomycetota</taxon>
        <taxon>Actinomycetes</taxon>
        <taxon>Pseudonocardiales</taxon>
        <taxon>Pseudonocardiaceae</taxon>
        <taxon>Amycolatopsis</taxon>
    </lineage>
</organism>